<dbReference type="SUPFAM" id="SSF52129">
    <property type="entry name" value="Caspase-like"/>
    <property type="match status" value="1"/>
</dbReference>
<dbReference type="NCBIfam" id="NF033707">
    <property type="entry name" value="T9SS_sortase"/>
    <property type="match status" value="1"/>
</dbReference>
<dbReference type="InterPro" id="IPR029030">
    <property type="entry name" value="Caspase-like_dom_sf"/>
</dbReference>
<dbReference type="AlphaFoldDB" id="A0A2T0WMH2"/>
<organism evidence="4 5">
    <name type="scientific">Mongoliibacter ruber</name>
    <dbReference type="NCBI Taxonomy" id="1750599"/>
    <lineage>
        <taxon>Bacteria</taxon>
        <taxon>Pseudomonadati</taxon>
        <taxon>Bacteroidota</taxon>
        <taxon>Cytophagia</taxon>
        <taxon>Cytophagales</taxon>
        <taxon>Cyclobacteriaceae</taxon>
        <taxon>Mongoliibacter</taxon>
    </lineage>
</organism>
<evidence type="ECO:0000259" key="3">
    <source>
        <dbReference type="Pfam" id="PF01364"/>
    </source>
</evidence>
<dbReference type="CDD" id="cd02258">
    <property type="entry name" value="Peptidase_C25_N"/>
    <property type="match status" value="1"/>
</dbReference>
<comment type="caution">
    <text evidence="4">The sequence shown here is derived from an EMBL/GenBank/DDBJ whole genome shotgun (WGS) entry which is preliminary data.</text>
</comment>
<accession>A0A2T0WMH2</accession>
<feature type="domain" description="Gingipain" evidence="3">
    <location>
        <begin position="361"/>
        <end position="726"/>
    </location>
</feature>
<gene>
    <name evidence="4" type="ORF">CLW00_10517</name>
</gene>
<name>A0A2T0WMH2_9BACT</name>
<dbReference type="RefSeq" id="WP_106133399.1">
    <property type="nucleotide sequence ID" value="NZ_PVTR01000005.1"/>
</dbReference>
<dbReference type="InterPro" id="IPR001769">
    <property type="entry name" value="Gingipain"/>
</dbReference>
<keyword evidence="1" id="KW-0732">Signal</keyword>
<dbReference type="Gene3D" id="3.40.50.10390">
    <property type="entry name" value="Gingipain r, domain 1"/>
    <property type="match status" value="1"/>
</dbReference>
<dbReference type="Gene3D" id="3.40.50.1460">
    <property type="match status" value="1"/>
</dbReference>
<protein>
    <submittedName>
        <fullName evidence="4">Peptidase C25-like protein</fullName>
    </submittedName>
</protein>
<dbReference type="Proteomes" id="UP000238157">
    <property type="component" value="Unassembled WGS sequence"/>
</dbReference>
<sequence>MLNYHPQYWIYYLSPFLFCTLAFPLVAQQSHSFYKFPITQEGVYQLTKEDLSSIGFGDLDEISIYGQHGMLPQKLDSGIFSLHEIPIYMEGNSAYFYTSGPHITEFNEDTFEYTHHHYTDTLYYLIGPKKEGLRIVESHTQEEGKVSVSLFRVFVKKWESNNVINSGRQWYSNPISNGGKIDMQVDIPPGNTGNGQFLAKVMAQSLSPSTFNFSTSNQSLGTVDLNSIPNSTYGIKGREQDFISSIANPGGRVDISATFSSGDANGVGFLDYSLLAIPYPASALPDGIYINTQEKSLFQAIAGKSNWKIEKSGAAGLISNQSYIQKGDKVIVFDKSSAPRAANFQAANLKARTETNNSSLIIITASQLQNQANRLESHKQNSGISTNVFTPEEIYDAFGYGNRDVTAIRDFLAYHFQKSGGLKNVLFLGKGTFDYKSKLGGRPNLVPTYTSRNSLNPLTTYSSDDFFGFLELGKGAWEENSEGDELLDIGVGRIPAITTLEAQTAVDKIIAYETPGNHPGTWKRNLAFFADDGDNNIHLNDSESHAAHISNNYPEFEIRKLYLDRYEQVISGGIQTSPEARQALKENLEEGLLILNYVGHGNETTLTAERVFTVSDLADFPDNPYLPLFVTATCEFGRQDSPFIRSGAEELLFAQRKGAIGLLTTGRPVFSSVNFRLNRAFVEQVFVRENGEIRDLGRIFMHTKNNSLNGPFNRNFSLIGDPSLRLAVPDLETSIDKIHTIESKIDVDTLRAQMSVQIKGEIKDPISGSTLSSMNGEFDISVYDKALTLKTLGDESSPVEFKEQTALVFQGKGEVKNGEFLSEIFIPTQIDYSLGMGTIRMFSTLQDGKEEAIGALNVPIGGSLDSLSTDTEGPKIKIFFGENFKENPGIIESSQIPVKFRLSDESGINISSVGIGQDITLTINDENTTFLNRDYKALNGSFKEGEILTELENLVEGENKISFKVWDNVGNSSTLETILEVRGISTVQILENVAYPNPANRKSSFRVRHNRPGENLQLSLEVYSVLGSEIYSIQKRYVEASPVLDDLEWIFFHDKINYPIKGTYIYRLSLDSEKDGTSDRKSGKIIIQ</sequence>
<dbReference type="InterPro" id="IPR029031">
    <property type="entry name" value="Gingipain_N_sf"/>
</dbReference>
<keyword evidence="5" id="KW-1185">Reference proteome</keyword>
<dbReference type="Pfam" id="PF01364">
    <property type="entry name" value="Peptidase_C25"/>
    <property type="match status" value="1"/>
</dbReference>
<keyword evidence="2" id="KW-0812">Transmembrane</keyword>
<evidence type="ECO:0000313" key="4">
    <source>
        <dbReference type="EMBL" id="PRY87897.1"/>
    </source>
</evidence>
<reference evidence="4 5" key="1">
    <citation type="submission" date="2018-03" db="EMBL/GenBank/DDBJ databases">
        <title>Genomic Encyclopedia of Archaeal and Bacterial Type Strains, Phase II (KMG-II): from individual species to whole genera.</title>
        <authorList>
            <person name="Goeker M."/>
        </authorList>
    </citation>
    <scope>NUCLEOTIDE SEQUENCE [LARGE SCALE GENOMIC DNA]</scope>
    <source>
        <strain evidence="4 5">DSM 27929</strain>
    </source>
</reference>
<dbReference type="EMBL" id="PVTR01000005">
    <property type="protein sequence ID" value="PRY87897.1"/>
    <property type="molecule type" value="Genomic_DNA"/>
</dbReference>
<feature type="transmembrane region" description="Helical" evidence="2">
    <location>
        <begin position="9"/>
        <end position="27"/>
    </location>
</feature>
<proteinExistence type="predicted"/>
<dbReference type="GO" id="GO:0008234">
    <property type="term" value="F:cysteine-type peptidase activity"/>
    <property type="evidence" value="ECO:0007669"/>
    <property type="project" value="InterPro"/>
</dbReference>
<evidence type="ECO:0000256" key="1">
    <source>
        <dbReference type="ARBA" id="ARBA00022729"/>
    </source>
</evidence>
<evidence type="ECO:0000313" key="5">
    <source>
        <dbReference type="Proteomes" id="UP000238157"/>
    </source>
</evidence>
<keyword evidence="2" id="KW-1133">Transmembrane helix</keyword>
<evidence type="ECO:0000256" key="2">
    <source>
        <dbReference type="SAM" id="Phobius"/>
    </source>
</evidence>
<dbReference type="OrthoDB" id="9809780at2"/>
<keyword evidence="2" id="KW-0472">Membrane</keyword>
<dbReference type="GO" id="GO:0006508">
    <property type="term" value="P:proteolysis"/>
    <property type="evidence" value="ECO:0007669"/>
    <property type="project" value="InterPro"/>
</dbReference>